<keyword evidence="1" id="KW-0472">Membrane</keyword>
<dbReference type="EMBL" id="UGHV01000001">
    <property type="protein sequence ID" value="STO96630.1"/>
    <property type="molecule type" value="Genomic_DNA"/>
</dbReference>
<organism evidence="2 3">
    <name type="scientific">Helicobacter canis</name>
    <dbReference type="NCBI Taxonomy" id="29419"/>
    <lineage>
        <taxon>Bacteria</taxon>
        <taxon>Pseudomonadati</taxon>
        <taxon>Campylobacterota</taxon>
        <taxon>Epsilonproteobacteria</taxon>
        <taxon>Campylobacterales</taxon>
        <taxon>Helicobacteraceae</taxon>
        <taxon>Helicobacter</taxon>
    </lineage>
</organism>
<feature type="transmembrane region" description="Helical" evidence="1">
    <location>
        <begin position="74"/>
        <end position="99"/>
    </location>
</feature>
<dbReference type="RefSeq" id="WP_181814140.1">
    <property type="nucleotide sequence ID" value="NZ_UGHV01000001.1"/>
</dbReference>
<keyword evidence="1" id="KW-1133">Transmembrane helix</keyword>
<dbReference type="AlphaFoldDB" id="A0A377J2G4"/>
<name>A0A377J2G4_9HELI</name>
<evidence type="ECO:0000313" key="3">
    <source>
        <dbReference type="Proteomes" id="UP000254841"/>
    </source>
</evidence>
<evidence type="ECO:0000313" key="2">
    <source>
        <dbReference type="EMBL" id="STO96630.1"/>
    </source>
</evidence>
<keyword evidence="1" id="KW-0812">Transmembrane</keyword>
<protein>
    <submittedName>
        <fullName evidence="2">Uncharacterized protein</fullName>
    </submittedName>
</protein>
<reference evidence="2 3" key="1">
    <citation type="submission" date="2018-06" db="EMBL/GenBank/DDBJ databases">
        <authorList>
            <consortium name="Pathogen Informatics"/>
            <person name="Doyle S."/>
        </authorList>
    </citation>
    <scope>NUCLEOTIDE SEQUENCE [LARGE SCALE GENOMIC DNA]</scope>
    <source>
        <strain evidence="2 3">NCTC12410</strain>
    </source>
</reference>
<dbReference type="Proteomes" id="UP000254841">
    <property type="component" value="Unassembled WGS sequence"/>
</dbReference>
<proteinExistence type="predicted"/>
<accession>A0A377J2G4</accession>
<sequence>MKPNSLKSTASKLTQTRAKLALAWRKIYAHIEPKARHIYGTIDEVIKGFCTRASTYITTLIRTLLAKTLAQRNALITLGLLFVSVCFGLWSVFVLGILYERAQSSLRASLLESNALVATPKPPIESPRIAPSTPPKSHIGMGDSIQALSTKPPAIPAIDEKESVITGSLTYTNAISIARSSLMAQDFTRARIWLYRAFLLHNGAQEVWELYWQSFEQDYRASIEQKQAAYTLYLQAKRYYGF</sequence>
<evidence type="ECO:0000256" key="1">
    <source>
        <dbReference type="SAM" id="Phobius"/>
    </source>
</evidence>
<gene>
    <name evidence="2" type="ORF">NCTC12410_00444</name>
</gene>